<feature type="domain" description="Enoyl reductase (ER)" evidence="4">
    <location>
        <begin position="65"/>
        <end position="378"/>
    </location>
</feature>
<dbReference type="InterPro" id="IPR036291">
    <property type="entry name" value="NAD(P)-bd_dom_sf"/>
</dbReference>
<dbReference type="CDD" id="cd05276">
    <property type="entry name" value="p53_inducible_oxidoreductase"/>
    <property type="match status" value="1"/>
</dbReference>
<evidence type="ECO:0000256" key="1">
    <source>
        <dbReference type="ARBA" id="ARBA00022857"/>
    </source>
</evidence>
<dbReference type="InterPro" id="IPR020843">
    <property type="entry name" value="ER"/>
</dbReference>
<dbReference type="Pfam" id="PF00107">
    <property type="entry name" value="ADH_zinc_N"/>
    <property type="match status" value="1"/>
</dbReference>
<keyword evidence="2" id="KW-0560">Oxidoreductase</keyword>
<dbReference type="GO" id="GO:0016651">
    <property type="term" value="F:oxidoreductase activity, acting on NAD(P)H"/>
    <property type="evidence" value="ECO:0007669"/>
    <property type="project" value="TreeGrafter"/>
</dbReference>
<dbReference type="AlphaFoldDB" id="A0AAU8FZX6"/>
<dbReference type="EMBL" id="CP159290">
    <property type="protein sequence ID" value="XCH29019.1"/>
    <property type="molecule type" value="Genomic_DNA"/>
</dbReference>
<accession>A0AAU8FZX6</accession>
<protein>
    <submittedName>
        <fullName evidence="5">NAD(P)H-quinone oxidoreductase</fullName>
    </submittedName>
</protein>
<dbReference type="InterPro" id="IPR013154">
    <property type="entry name" value="ADH-like_N"/>
</dbReference>
<name>A0AAU8FZX6_9MICO</name>
<feature type="region of interest" description="Disordered" evidence="3">
    <location>
        <begin position="24"/>
        <end position="58"/>
    </location>
</feature>
<keyword evidence="1" id="KW-0521">NADP</keyword>
<dbReference type="SUPFAM" id="SSF50129">
    <property type="entry name" value="GroES-like"/>
    <property type="match status" value="1"/>
</dbReference>
<dbReference type="SUPFAM" id="SSF51735">
    <property type="entry name" value="NAD(P)-binding Rossmann-fold domains"/>
    <property type="match status" value="1"/>
</dbReference>
<dbReference type="PANTHER" id="PTHR48106:SF8">
    <property type="entry name" value="OS02G0805600 PROTEIN"/>
    <property type="match status" value="1"/>
</dbReference>
<dbReference type="NCBIfam" id="TIGR02824">
    <property type="entry name" value="quinone_pig3"/>
    <property type="match status" value="1"/>
</dbReference>
<evidence type="ECO:0000256" key="2">
    <source>
        <dbReference type="ARBA" id="ARBA00023002"/>
    </source>
</evidence>
<dbReference type="InterPro" id="IPR014189">
    <property type="entry name" value="Quinone_OxRdtase_PIG3"/>
</dbReference>
<dbReference type="Gene3D" id="3.90.180.10">
    <property type="entry name" value="Medium-chain alcohol dehydrogenases, catalytic domain"/>
    <property type="match status" value="1"/>
</dbReference>
<dbReference type="RefSeq" id="WP_353707395.1">
    <property type="nucleotide sequence ID" value="NZ_CP159290.1"/>
</dbReference>
<proteinExistence type="predicted"/>
<dbReference type="GO" id="GO:0070402">
    <property type="term" value="F:NADPH binding"/>
    <property type="evidence" value="ECO:0007669"/>
    <property type="project" value="TreeGrafter"/>
</dbReference>
<dbReference type="Gene3D" id="3.40.50.720">
    <property type="entry name" value="NAD(P)-binding Rossmann-like Domain"/>
    <property type="match status" value="1"/>
</dbReference>
<dbReference type="InterPro" id="IPR013149">
    <property type="entry name" value="ADH-like_C"/>
</dbReference>
<evidence type="ECO:0000256" key="3">
    <source>
        <dbReference type="SAM" id="MobiDB-lite"/>
    </source>
</evidence>
<reference evidence="5" key="1">
    <citation type="submission" date="2024-06" db="EMBL/GenBank/DDBJ databases">
        <title>Complete genome sequence of the cellulolytic actinobacterium, Cellulosimicrobium ES-005.</title>
        <authorList>
            <person name="Matthews C.T."/>
            <person name="Underwood K.D."/>
            <person name="Ghanchi K.M."/>
            <person name="Fields S.D."/>
            <person name="Gardner S.G."/>
        </authorList>
    </citation>
    <scope>NUCLEOTIDE SEQUENCE</scope>
    <source>
        <strain evidence="5">ES-005</strain>
    </source>
</reference>
<dbReference type="PANTHER" id="PTHR48106">
    <property type="entry name" value="QUINONE OXIDOREDUCTASE PIG3-RELATED"/>
    <property type="match status" value="1"/>
</dbReference>
<organism evidence="5">
    <name type="scientific">Cellulosimicrobium sp. ES-005</name>
    <dbReference type="NCBI Taxonomy" id="3163031"/>
    <lineage>
        <taxon>Bacteria</taxon>
        <taxon>Bacillati</taxon>
        <taxon>Actinomycetota</taxon>
        <taxon>Actinomycetes</taxon>
        <taxon>Micrococcales</taxon>
        <taxon>Promicromonosporaceae</taxon>
        <taxon>Cellulosimicrobium</taxon>
    </lineage>
</organism>
<sequence>MAAAPPGLRSPVVRTNYRCTSPGHLIREERELSSRARGAPSANRRLPGRPRSLGDVRGVTISAPGGPEKLTVSALPDQTPGPDELVVHVASAGVNRADLLQRAGSYPPPPGAPDWPGLEVSGTVAAVGESVTGWSVGDRVVALLDGGGYAEQVRVRSTQVLPVPDGVDLVDAAALPEAACTVWSNVVDVGRLGADEWLLVHGGSGGVGTVAVQVGAALGARVAVTAGGRDRADRCLALGASLAVDHREEDFVAAVRDASGGHGADVVLDVVGAAYLPRNLEVLATGGRLVVIGMQKGRRAELDLGLLLARRATVAGTTLRARPPAEKARIVHEVLTHVWPMVEDGRVRPVVHARLPLEEAATAHELLDSGDVFGKVLLVP</sequence>
<gene>
    <name evidence="5" type="ORF">ABRQ22_15670</name>
</gene>
<dbReference type="InterPro" id="IPR011032">
    <property type="entry name" value="GroES-like_sf"/>
</dbReference>
<evidence type="ECO:0000313" key="5">
    <source>
        <dbReference type="EMBL" id="XCH29019.1"/>
    </source>
</evidence>
<evidence type="ECO:0000259" key="4">
    <source>
        <dbReference type="SMART" id="SM00829"/>
    </source>
</evidence>
<dbReference type="SMART" id="SM00829">
    <property type="entry name" value="PKS_ER"/>
    <property type="match status" value="1"/>
</dbReference>
<dbReference type="Pfam" id="PF08240">
    <property type="entry name" value="ADH_N"/>
    <property type="match status" value="1"/>
</dbReference>
<feature type="compositionally biased region" description="Basic and acidic residues" evidence="3">
    <location>
        <begin position="25"/>
        <end position="34"/>
    </location>
</feature>